<name>A0ABW7MRT6_9FLAO</name>
<organism evidence="3 4">
    <name type="scientific">Gaetbulibacter aquiaggeris</name>
    <dbReference type="NCBI Taxonomy" id="1735373"/>
    <lineage>
        <taxon>Bacteria</taxon>
        <taxon>Pseudomonadati</taxon>
        <taxon>Bacteroidota</taxon>
        <taxon>Flavobacteriia</taxon>
        <taxon>Flavobacteriales</taxon>
        <taxon>Flavobacteriaceae</taxon>
        <taxon>Gaetbulibacter</taxon>
    </lineage>
</organism>
<comment type="similarity">
    <text evidence="1">Belongs to the universal stress protein A family.</text>
</comment>
<comment type="caution">
    <text evidence="3">The sequence shown here is derived from an EMBL/GenBank/DDBJ whole genome shotgun (WGS) entry which is preliminary data.</text>
</comment>
<dbReference type="PRINTS" id="PR01438">
    <property type="entry name" value="UNVRSLSTRESS"/>
</dbReference>
<evidence type="ECO:0000256" key="1">
    <source>
        <dbReference type="ARBA" id="ARBA00008791"/>
    </source>
</evidence>
<dbReference type="InterPro" id="IPR006016">
    <property type="entry name" value="UspA"/>
</dbReference>
<dbReference type="Gene3D" id="3.40.50.12370">
    <property type="match status" value="1"/>
</dbReference>
<accession>A0ABW7MRT6</accession>
<dbReference type="EMBL" id="JBAWKC010000003">
    <property type="protein sequence ID" value="MFH6769103.1"/>
    <property type="molecule type" value="Genomic_DNA"/>
</dbReference>
<keyword evidence="4" id="KW-1185">Reference proteome</keyword>
<proteinExistence type="inferred from homology"/>
<evidence type="ECO:0000313" key="4">
    <source>
        <dbReference type="Proteomes" id="UP001610104"/>
    </source>
</evidence>
<sequence length="289" mass="33309">MKKILLPTDFSENSWNAIVYALQLFKNEKCKFYLLNVYTPVIYQTEYLYGSPALFSGPTEFGVPDPIGETSLQLLKDFKDRINKEFKNTKHSIETISVFNTLISEIKELVEEKAIDYVVMGTKGATGAKEVLFGSNTVHVFKSIKCTVLAIPQNFKFETPHEILFPTDYEIEFTEKQLQPLIDITSLYISRINILNVSYGYELSETQEKNKKELEKLFENTAYLFHSVVNESVPEAISEFQLRARINLLVMINNKHSFFENLFFKNTVNQIGFHLNIPFLLIPAKTKKS</sequence>
<evidence type="ECO:0000259" key="2">
    <source>
        <dbReference type="Pfam" id="PF00582"/>
    </source>
</evidence>
<gene>
    <name evidence="3" type="ORF">V8G56_10185</name>
</gene>
<dbReference type="SUPFAM" id="SSF52402">
    <property type="entry name" value="Adenine nucleotide alpha hydrolases-like"/>
    <property type="match status" value="2"/>
</dbReference>
<dbReference type="InterPro" id="IPR006015">
    <property type="entry name" value="Universal_stress_UspA"/>
</dbReference>
<dbReference type="RefSeq" id="WP_395438344.1">
    <property type="nucleotide sequence ID" value="NZ_JBAWKC010000003.1"/>
</dbReference>
<reference evidence="3 4" key="1">
    <citation type="submission" date="2024-02" db="EMBL/GenBank/DDBJ databases">
        <title>A Gaetbulibacter species isolated from tidal flats and genomic insights of their niches.</title>
        <authorList>
            <person name="Ye Y."/>
        </authorList>
    </citation>
    <scope>NUCLEOTIDE SEQUENCE [LARGE SCALE GENOMIC DNA]</scope>
    <source>
        <strain evidence="3 4">KEM-8</strain>
    </source>
</reference>
<dbReference type="Pfam" id="PF00582">
    <property type="entry name" value="Usp"/>
    <property type="match status" value="1"/>
</dbReference>
<dbReference type="Proteomes" id="UP001610104">
    <property type="component" value="Unassembled WGS sequence"/>
</dbReference>
<dbReference type="PANTHER" id="PTHR46268">
    <property type="entry name" value="STRESS RESPONSE PROTEIN NHAX"/>
    <property type="match status" value="1"/>
</dbReference>
<feature type="domain" description="UspA" evidence="2">
    <location>
        <begin position="1"/>
        <end position="152"/>
    </location>
</feature>
<protein>
    <submittedName>
        <fullName evidence="3">Universal stress protein</fullName>
    </submittedName>
</protein>
<evidence type="ECO:0000313" key="3">
    <source>
        <dbReference type="EMBL" id="MFH6769103.1"/>
    </source>
</evidence>
<dbReference type="PANTHER" id="PTHR46268:SF6">
    <property type="entry name" value="UNIVERSAL STRESS PROTEIN UP12"/>
    <property type="match status" value="1"/>
</dbReference>
<dbReference type="CDD" id="cd00293">
    <property type="entry name" value="USP-like"/>
    <property type="match status" value="1"/>
</dbReference>